<protein>
    <recommendedName>
        <fullName evidence="4">CUB domain-containing protein</fullName>
    </recommendedName>
</protein>
<evidence type="ECO:0000313" key="6">
    <source>
        <dbReference type="Proteomes" id="UP001208570"/>
    </source>
</evidence>
<dbReference type="CDD" id="cd22823">
    <property type="entry name" value="Gal_Rha_Lectin"/>
    <property type="match status" value="1"/>
</dbReference>
<evidence type="ECO:0000256" key="2">
    <source>
        <dbReference type="PROSITE-ProRule" id="PRU00059"/>
    </source>
</evidence>
<dbReference type="Gene3D" id="2.60.120.740">
    <property type="match status" value="1"/>
</dbReference>
<sequence length="431" mass="47731">MVTNHFVPDLFSSGIHEYCQDETFSASCDESHVIIMTSARYGRMNLGRCVKRSLGFLGCAAEALRFIDSRCSGHRKCDVGIMDQELRALAPCPDDVTWHLEASYDCVKVISRQRHECHQRSSIRITEPSGYLSSELAMTSGVGSPTCPWQIVAPPGQRINVTLYNFVYNSVEGSHDRSPPSNAPCVIVARLGEKSAKKSVTACGKGTRAEVTYISQSNHLTVSFPGITSLAMASSARTQFLLYYQLLGCPDITQQEGTSVSRSGNTVEIKCIQTGETWFLTCDGTKWNGILGNCSRTTAQTWAISSIFQNEENFPFGILLVVAVGVALGIFLGGTLLLVVSIYMKRRQRLREARAVLREDVRGCRGPTEGYYPKHPELREIDSKDYPINQQSGLMAVDDYKVAEYRPPISPSFPQSQGRNVHHVYESPKFT</sequence>
<name>A0AAD9KD89_9ANNE</name>
<dbReference type="EMBL" id="JAODUP010000013">
    <property type="protein sequence ID" value="KAK2168935.1"/>
    <property type="molecule type" value="Genomic_DNA"/>
</dbReference>
<keyword evidence="3" id="KW-0472">Membrane</keyword>
<evidence type="ECO:0000256" key="1">
    <source>
        <dbReference type="ARBA" id="ARBA00023157"/>
    </source>
</evidence>
<dbReference type="InterPro" id="IPR035914">
    <property type="entry name" value="Sperma_CUB_dom_sf"/>
</dbReference>
<keyword evidence="6" id="KW-1185">Reference proteome</keyword>
<reference evidence="5" key="1">
    <citation type="journal article" date="2023" name="Mol. Biol. Evol.">
        <title>Third-Generation Sequencing Reveals the Adaptive Role of the Epigenome in Three Deep-Sea Polychaetes.</title>
        <authorList>
            <person name="Perez M."/>
            <person name="Aroh O."/>
            <person name="Sun Y."/>
            <person name="Lan Y."/>
            <person name="Juniper S.K."/>
            <person name="Young C.R."/>
            <person name="Angers B."/>
            <person name="Qian P.Y."/>
        </authorList>
    </citation>
    <scope>NUCLEOTIDE SEQUENCE</scope>
    <source>
        <strain evidence="5">P08H-3</strain>
    </source>
</reference>
<keyword evidence="3" id="KW-0812">Transmembrane</keyword>
<keyword evidence="3" id="KW-1133">Transmembrane helix</keyword>
<feature type="transmembrane region" description="Helical" evidence="3">
    <location>
        <begin position="316"/>
        <end position="344"/>
    </location>
</feature>
<dbReference type="InterPro" id="IPR043159">
    <property type="entry name" value="Lectin_gal-bd_sf"/>
</dbReference>
<dbReference type="Gene3D" id="2.60.120.290">
    <property type="entry name" value="Spermadhesin, CUB domain"/>
    <property type="match status" value="1"/>
</dbReference>
<keyword evidence="1" id="KW-1015">Disulfide bond</keyword>
<evidence type="ECO:0000256" key="3">
    <source>
        <dbReference type="SAM" id="Phobius"/>
    </source>
</evidence>
<comment type="caution">
    <text evidence="5">The sequence shown here is derived from an EMBL/GenBank/DDBJ whole genome shotgun (WGS) entry which is preliminary data.</text>
</comment>
<feature type="domain" description="CUB" evidence="4">
    <location>
        <begin position="117"/>
        <end position="247"/>
    </location>
</feature>
<evidence type="ECO:0000259" key="4">
    <source>
        <dbReference type="PROSITE" id="PS01180"/>
    </source>
</evidence>
<dbReference type="PANTHER" id="PTHR46780">
    <property type="entry name" value="PROTEIN EVA-1"/>
    <property type="match status" value="1"/>
</dbReference>
<dbReference type="AlphaFoldDB" id="A0AAD9KD89"/>
<organism evidence="5 6">
    <name type="scientific">Paralvinella palmiformis</name>
    <dbReference type="NCBI Taxonomy" id="53620"/>
    <lineage>
        <taxon>Eukaryota</taxon>
        <taxon>Metazoa</taxon>
        <taxon>Spiralia</taxon>
        <taxon>Lophotrochozoa</taxon>
        <taxon>Annelida</taxon>
        <taxon>Polychaeta</taxon>
        <taxon>Sedentaria</taxon>
        <taxon>Canalipalpata</taxon>
        <taxon>Terebellida</taxon>
        <taxon>Terebelliformia</taxon>
        <taxon>Alvinellidae</taxon>
        <taxon>Paralvinella</taxon>
    </lineage>
</organism>
<dbReference type="InterPro" id="IPR000859">
    <property type="entry name" value="CUB_dom"/>
</dbReference>
<evidence type="ECO:0000313" key="5">
    <source>
        <dbReference type="EMBL" id="KAK2168935.1"/>
    </source>
</evidence>
<accession>A0AAD9KD89</accession>
<dbReference type="PROSITE" id="PS01180">
    <property type="entry name" value="CUB"/>
    <property type="match status" value="1"/>
</dbReference>
<dbReference type="Proteomes" id="UP001208570">
    <property type="component" value="Unassembled WGS sequence"/>
</dbReference>
<proteinExistence type="predicted"/>
<comment type="caution">
    <text evidence="2">Lacks conserved residue(s) required for the propagation of feature annotation.</text>
</comment>
<gene>
    <name evidence="5" type="ORF">LSH36_13g16014</name>
</gene>
<dbReference type="SUPFAM" id="SSF49854">
    <property type="entry name" value="Spermadhesin, CUB domain"/>
    <property type="match status" value="1"/>
</dbReference>